<evidence type="ECO:0000313" key="2">
    <source>
        <dbReference type="Proteomes" id="UP000005443"/>
    </source>
</evidence>
<sequence>MILKKILVASNLSMRLIIKTTIILKIIASFTQKLALSLP</sequence>
<name>A0ABN4A6L7_RICS1</name>
<gene>
    <name evidence="1" type="primary">atpB</name>
    <name evidence="1" type="ordered locus">Rsl_137</name>
</gene>
<evidence type="ECO:0000313" key="1">
    <source>
        <dbReference type="EMBL" id="AEV91789.1"/>
    </source>
</evidence>
<organism evidence="1 2">
    <name type="scientific">Rickettsia slovaca (strain 13-B)</name>
    <dbReference type="NCBI Taxonomy" id="941638"/>
    <lineage>
        <taxon>Bacteria</taxon>
        <taxon>Pseudomonadati</taxon>
        <taxon>Pseudomonadota</taxon>
        <taxon>Alphaproteobacteria</taxon>
        <taxon>Rickettsiales</taxon>
        <taxon>Rickettsiaceae</taxon>
        <taxon>Rickettsieae</taxon>
        <taxon>Rickettsia</taxon>
        <taxon>spotted fever group</taxon>
    </lineage>
</organism>
<accession>A0ABN4A6L7</accession>
<dbReference type="Proteomes" id="UP000005443">
    <property type="component" value="Chromosome"/>
</dbReference>
<dbReference type="EMBL" id="CP002428">
    <property type="protein sequence ID" value="AEV91789.1"/>
    <property type="molecule type" value="Genomic_DNA"/>
</dbReference>
<proteinExistence type="predicted"/>
<reference evidence="1 2" key="1">
    <citation type="journal article" date="2012" name="J. Bacteriol.">
        <title>Complete genome sequence of Rickettsia slovaca, the agent of tick-borne lymphadenitis.</title>
        <authorList>
            <person name="Fournier P.E."/>
            <person name="El Karkouri K."/>
            <person name="Robert C."/>
            <person name="Medigue C."/>
            <person name="Raoult D."/>
        </authorList>
    </citation>
    <scope>NUCLEOTIDE SEQUENCE [LARGE SCALE GENOMIC DNA]</scope>
    <source>
        <strain evidence="1 2">13-B</strain>
    </source>
</reference>
<keyword evidence="2" id="KW-1185">Reference proteome</keyword>
<protein>
    <submittedName>
        <fullName evidence="1">ATP synthase A chain</fullName>
    </submittedName>
</protein>